<keyword evidence="5" id="KW-0349">Heme</keyword>
<keyword evidence="12 13" id="KW-0472">Membrane</keyword>
<evidence type="ECO:0000256" key="13">
    <source>
        <dbReference type="SAM" id="Phobius"/>
    </source>
</evidence>
<evidence type="ECO:0000256" key="7">
    <source>
        <dbReference type="ARBA" id="ARBA00022824"/>
    </source>
</evidence>
<dbReference type="PRINTS" id="PR00464">
    <property type="entry name" value="EP450II"/>
</dbReference>
<evidence type="ECO:0000256" key="10">
    <source>
        <dbReference type="ARBA" id="ARBA00023004"/>
    </source>
</evidence>
<dbReference type="EnsemblMetazoa" id="LLOJ007870-RA">
    <property type="protein sequence ID" value="LLOJ007870-PA"/>
    <property type="gene ID" value="LLOJ007870"/>
</dbReference>
<evidence type="ECO:0000256" key="2">
    <source>
        <dbReference type="ARBA" id="ARBA00004174"/>
    </source>
</evidence>
<dbReference type="VEuPathDB" id="VectorBase:LLONM1_008376"/>
<dbReference type="GO" id="GO:0005789">
    <property type="term" value="C:endoplasmic reticulum membrane"/>
    <property type="evidence" value="ECO:0007669"/>
    <property type="project" value="UniProtKB-SubCell"/>
</dbReference>
<keyword evidence="11" id="KW-0503">Monooxygenase</keyword>
<dbReference type="Pfam" id="PF00067">
    <property type="entry name" value="p450"/>
    <property type="match status" value="1"/>
</dbReference>
<comment type="similarity">
    <text evidence="4">Belongs to the cytochrome P450 family.</text>
</comment>
<evidence type="ECO:0000313" key="15">
    <source>
        <dbReference type="Proteomes" id="UP000092461"/>
    </source>
</evidence>
<reference evidence="14" key="1">
    <citation type="submission" date="2020-05" db="UniProtKB">
        <authorList>
            <consortium name="EnsemblMetazoa"/>
        </authorList>
    </citation>
    <scope>IDENTIFICATION</scope>
    <source>
        <strain evidence="14">Jacobina</strain>
    </source>
</reference>
<dbReference type="SUPFAM" id="SSF48264">
    <property type="entry name" value="Cytochrome P450"/>
    <property type="match status" value="1"/>
</dbReference>
<evidence type="ECO:0000256" key="11">
    <source>
        <dbReference type="ARBA" id="ARBA00023033"/>
    </source>
</evidence>
<dbReference type="InterPro" id="IPR002402">
    <property type="entry name" value="Cyt_P450_E_grp-II"/>
</dbReference>
<evidence type="ECO:0000256" key="5">
    <source>
        <dbReference type="ARBA" id="ARBA00022617"/>
    </source>
</evidence>
<keyword evidence="15" id="KW-1185">Reference proteome</keyword>
<evidence type="ECO:0000313" key="14">
    <source>
        <dbReference type="EnsemblMetazoa" id="LLOJ007870-PA"/>
    </source>
</evidence>
<dbReference type="InterPro" id="IPR050476">
    <property type="entry name" value="Insect_CytP450_Detox"/>
</dbReference>
<keyword evidence="13" id="KW-0812">Transmembrane</keyword>
<dbReference type="InterPro" id="IPR001128">
    <property type="entry name" value="Cyt_P450"/>
</dbReference>
<evidence type="ECO:0000256" key="1">
    <source>
        <dbReference type="ARBA" id="ARBA00001971"/>
    </source>
</evidence>
<keyword evidence="13" id="KW-1133">Transmembrane helix</keyword>
<dbReference type="GO" id="GO:0016705">
    <property type="term" value="F:oxidoreductase activity, acting on paired donors, with incorporation or reduction of molecular oxygen"/>
    <property type="evidence" value="ECO:0007669"/>
    <property type="project" value="InterPro"/>
</dbReference>
<evidence type="ECO:0000256" key="9">
    <source>
        <dbReference type="ARBA" id="ARBA00023002"/>
    </source>
</evidence>
<name>A0A1B0CSM1_LUTLO</name>
<dbReference type="EMBL" id="AJWK01026283">
    <property type="status" value="NOT_ANNOTATED_CDS"/>
    <property type="molecule type" value="Genomic_DNA"/>
</dbReference>
<dbReference type="GO" id="GO:0005506">
    <property type="term" value="F:iron ion binding"/>
    <property type="evidence" value="ECO:0007669"/>
    <property type="project" value="InterPro"/>
</dbReference>
<evidence type="ECO:0000256" key="3">
    <source>
        <dbReference type="ARBA" id="ARBA00004406"/>
    </source>
</evidence>
<evidence type="ECO:0008006" key="16">
    <source>
        <dbReference type="Google" id="ProtNLM"/>
    </source>
</evidence>
<dbReference type="Gene3D" id="1.10.630.10">
    <property type="entry name" value="Cytochrome P450"/>
    <property type="match status" value="1"/>
</dbReference>
<keyword evidence="9" id="KW-0560">Oxidoreductase</keyword>
<dbReference type="PANTHER" id="PTHR24292:SF103">
    <property type="entry name" value="CYTOCHROME P450 6BS1"/>
    <property type="match status" value="1"/>
</dbReference>
<dbReference type="PANTHER" id="PTHR24292">
    <property type="entry name" value="CYTOCHROME P450"/>
    <property type="match status" value="1"/>
</dbReference>
<evidence type="ECO:0000256" key="12">
    <source>
        <dbReference type="ARBA" id="ARBA00023136"/>
    </source>
</evidence>
<keyword evidence="10" id="KW-0408">Iron</keyword>
<comment type="subcellular location">
    <subcellularLocation>
        <location evidence="3">Endoplasmic reticulum membrane</location>
        <topology evidence="3">Peripheral membrane protein</topology>
    </subcellularLocation>
    <subcellularLocation>
        <location evidence="2">Microsome membrane</location>
        <topology evidence="2">Peripheral membrane protein</topology>
    </subcellularLocation>
</comment>
<evidence type="ECO:0000256" key="6">
    <source>
        <dbReference type="ARBA" id="ARBA00022723"/>
    </source>
</evidence>
<proteinExistence type="inferred from homology"/>
<keyword evidence="6" id="KW-0479">Metal-binding</keyword>
<dbReference type="InterPro" id="IPR036396">
    <property type="entry name" value="Cyt_P450_sf"/>
</dbReference>
<feature type="transmembrane region" description="Helical" evidence="13">
    <location>
        <begin position="6"/>
        <end position="25"/>
    </location>
</feature>
<keyword evidence="8" id="KW-0492">Microsome</keyword>
<organism evidence="14 15">
    <name type="scientific">Lutzomyia longipalpis</name>
    <name type="common">Sand fly</name>
    <dbReference type="NCBI Taxonomy" id="7200"/>
    <lineage>
        <taxon>Eukaryota</taxon>
        <taxon>Metazoa</taxon>
        <taxon>Ecdysozoa</taxon>
        <taxon>Arthropoda</taxon>
        <taxon>Hexapoda</taxon>
        <taxon>Insecta</taxon>
        <taxon>Pterygota</taxon>
        <taxon>Neoptera</taxon>
        <taxon>Endopterygota</taxon>
        <taxon>Diptera</taxon>
        <taxon>Nematocera</taxon>
        <taxon>Psychodoidea</taxon>
        <taxon>Psychodidae</taxon>
        <taxon>Lutzomyia</taxon>
        <taxon>Lutzomyia</taxon>
    </lineage>
</organism>
<sequence>MFAADFIFAIAAILLLGVLYIRRIYGYWQDRGVPFIEPKFPKGSISSLGKTEHFFEMIKRFYFELKGEGSVVGGTFFMTTPVAVALDLDFVKTILVKDFHHFHDRGFYVNERDDPLMANLLSIGGPGWKSLRAKLSPTFTSGRMKLIFPILKDISNRFVQCLNEELSEREEIELSDYMSRFMIDIIANCAFGLDSNSLRDSNNEFYIKGQEASDILIARTLKSVFMTSFKKLSVFLRLRVINEEMTQYYTKIIADTMAYRDENNVQRDDFLSMLMKLRHRGIIIVGNLSLGSHPMRGSGGINLINARHLRKLRNNPFCV</sequence>
<dbReference type="GO" id="GO:0020037">
    <property type="term" value="F:heme binding"/>
    <property type="evidence" value="ECO:0007669"/>
    <property type="project" value="InterPro"/>
</dbReference>
<dbReference type="Proteomes" id="UP000092461">
    <property type="component" value="Unassembled WGS sequence"/>
</dbReference>
<evidence type="ECO:0000256" key="8">
    <source>
        <dbReference type="ARBA" id="ARBA00022848"/>
    </source>
</evidence>
<dbReference type="VEuPathDB" id="VectorBase:LLOJ007870"/>
<dbReference type="GO" id="GO:0004497">
    <property type="term" value="F:monooxygenase activity"/>
    <property type="evidence" value="ECO:0007669"/>
    <property type="project" value="UniProtKB-KW"/>
</dbReference>
<dbReference type="AlphaFoldDB" id="A0A1B0CSM1"/>
<evidence type="ECO:0000256" key="4">
    <source>
        <dbReference type="ARBA" id="ARBA00010617"/>
    </source>
</evidence>
<comment type="cofactor">
    <cofactor evidence="1">
        <name>heme</name>
        <dbReference type="ChEBI" id="CHEBI:30413"/>
    </cofactor>
</comment>
<keyword evidence="7" id="KW-0256">Endoplasmic reticulum</keyword>
<protein>
    <recommendedName>
        <fullName evidence="16">Cytochrome</fullName>
    </recommendedName>
</protein>
<accession>A0A1B0CSM1</accession>